<evidence type="ECO:0000256" key="3">
    <source>
        <dbReference type="ARBA" id="ARBA00022737"/>
    </source>
</evidence>
<evidence type="ECO:0000256" key="7">
    <source>
        <dbReference type="ARBA" id="ARBA00023136"/>
    </source>
</evidence>
<dbReference type="AlphaFoldDB" id="A0A0R3U6R9"/>
<sequence length="215" mass="24257">MYPNVFYYLGYLREDVGLYNVFTVGLPASIIGSAIKSWVCEYYLQKNVIGYFYKKSVIETQKGWKVFFQETCKLTAGRCLGLIASYPLQVIMIRQIAQHVGKETLYNSILKAFVEINVNEGLPGLFRQVLLHSQVQHRKTQVHTLGNITSNACDVSLFLSAFSSGLIPRLLGEIITVWLTAGLAYALDTYIFTEDIDYKIREQSPYVASVSTLLA</sequence>
<dbReference type="InterPro" id="IPR023395">
    <property type="entry name" value="MCP_dom_sf"/>
</dbReference>
<keyword evidence="2" id="KW-0812">Transmembrane</keyword>
<keyword evidence="3" id="KW-0677">Repeat</keyword>
<keyword evidence="5" id="KW-1133">Transmembrane helix</keyword>
<evidence type="ECO:0000256" key="4">
    <source>
        <dbReference type="ARBA" id="ARBA00022787"/>
    </source>
</evidence>
<dbReference type="Proteomes" id="UP000267029">
    <property type="component" value="Unassembled WGS sequence"/>
</dbReference>
<keyword evidence="4" id="KW-1000">Mitochondrion outer membrane</keyword>
<dbReference type="PANTHER" id="PTHR10780:SF18">
    <property type="entry name" value="LD43650P"/>
    <property type="match status" value="1"/>
</dbReference>
<protein>
    <submittedName>
        <fullName evidence="10">Solute carrier family 25 member 46</fullName>
    </submittedName>
</protein>
<dbReference type="GO" id="GO:0005741">
    <property type="term" value="C:mitochondrial outer membrane"/>
    <property type="evidence" value="ECO:0007669"/>
    <property type="project" value="UniProtKB-SubCell"/>
</dbReference>
<evidence type="ECO:0000313" key="9">
    <source>
        <dbReference type="Proteomes" id="UP000267029"/>
    </source>
</evidence>
<comment type="subcellular location">
    <subcellularLocation>
        <location evidence="1">Mitochondrion outer membrane</location>
        <topology evidence="1">Multi-pass membrane protein</topology>
    </subcellularLocation>
</comment>
<name>A0A0R3U6R9_MESCO</name>
<evidence type="ECO:0000256" key="1">
    <source>
        <dbReference type="ARBA" id="ARBA00004374"/>
    </source>
</evidence>
<evidence type="ECO:0000313" key="8">
    <source>
        <dbReference type="EMBL" id="VDD76491.1"/>
    </source>
</evidence>
<dbReference type="OrthoDB" id="10253709at2759"/>
<organism evidence="10">
    <name type="scientific">Mesocestoides corti</name>
    <name type="common">Flatworm</name>
    <dbReference type="NCBI Taxonomy" id="53468"/>
    <lineage>
        <taxon>Eukaryota</taxon>
        <taxon>Metazoa</taxon>
        <taxon>Spiralia</taxon>
        <taxon>Lophotrochozoa</taxon>
        <taxon>Platyhelminthes</taxon>
        <taxon>Cestoda</taxon>
        <taxon>Eucestoda</taxon>
        <taxon>Cyclophyllidea</taxon>
        <taxon>Mesocestoididae</taxon>
        <taxon>Mesocestoides</taxon>
    </lineage>
</organism>
<gene>
    <name evidence="8" type="ORF">MCOS_LOCUS2494</name>
</gene>
<keyword evidence="7" id="KW-0472">Membrane</keyword>
<dbReference type="Gene3D" id="1.50.40.10">
    <property type="entry name" value="Mitochondrial carrier domain"/>
    <property type="match status" value="1"/>
</dbReference>
<keyword evidence="9" id="KW-1185">Reference proteome</keyword>
<evidence type="ECO:0000256" key="6">
    <source>
        <dbReference type="ARBA" id="ARBA00023128"/>
    </source>
</evidence>
<accession>A0A0R3U6R9</accession>
<evidence type="ECO:0000256" key="2">
    <source>
        <dbReference type="ARBA" id="ARBA00022692"/>
    </source>
</evidence>
<dbReference type="WBParaSite" id="MCOS_0000249301-mRNA-1">
    <property type="protein sequence ID" value="MCOS_0000249301-mRNA-1"/>
    <property type="gene ID" value="MCOS_0000249301"/>
</dbReference>
<dbReference type="PANTHER" id="PTHR10780">
    <property type="entry name" value="MITOCHONDRIAL CARRIER HOMOLOG"/>
    <property type="match status" value="1"/>
</dbReference>
<keyword evidence="6" id="KW-0496">Mitochondrion</keyword>
<proteinExistence type="predicted"/>
<dbReference type="SUPFAM" id="SSF103506">
    <property type="entry name" value="Mitochondrial carrier"/>
    <property type="match status" value="1"/>
</dbReference>
<reference evidence="10" key="1">
    <citation type="submission" date="2017-02" db="UniProtKB">
        <authorList>
            <consortium name="WormBaseParasite"/>
        </authorList>
    </citation>
    <scope>IDENTIFICATION</scope>
</reference>
<evidence type="ECO:0000313" key="10">
    <source>
        <dbReference type="WBParaSite" id="MCOS_0000249301-mRNA-1"/>
    </source>
</evidence>
<reference evidence="8 9" key="2">
    <citation type="submission" date="2018-10" db="EMBL/GenBank/DDBJ databases">
        <authorList>
            <consortium name="Pathogen Informatics"/>
        </authorList>
    </citation>
    <scope>NUCLEOTIDE SEQUENCE [LARGE SCALE GENOMIC DNA]</scope>
</reference>
<dbReference type="EMBL" id="UXSR01000413">
    <property type="protein sequence ID" value="VDD76491.1"/>
    <property type="molecule type" value="Genomic_DNA"/>
</dbReference>
<evidence type="ECO:0000256" key="5">
    <source>
        <dbReference type="ARBA" id="ARBA00022989"/>
    </source>
</evidence>